<dbReference type="SUPFAM" id="SSF52540">
    <property type="entry name" value="P-loop containing nucleoside triphosphate hydrolases"/>
    <property type="match status" value="1"/>
</dbReference>
<evidence type="ECO:0000256" key="8">
    <source>
        <dbReference type="ARBA" id="ARBA00023136"/>
    </source>
</evidence>
<keyword evidence="9" id="KW-0139">CF(1)</keyword>
<evidence type="ECO:0000256" key="10">
    <source>
        <dbReference type="ARBA" id="ARBA00023310"/>
    </source>
</evidence>
<feature type="domain" description="ATP synthase alpha subunit C-terminal" evidence="12">
    <location>
        <begin position="79"/>
        <end position="162"/>
    </location>
</feature>
<evidence type="ECO:0000256" key="4">
    <source>
        <dbReference type="ARBA" id="ARBA00022741"/>
    </source>
</evidence>
<keyword evidence="7" id="KW-0406">Ion transport</keyword>
<evidence type="ECO:0008006" key="14">
    <source>
        <dbReference type="Google" id="ProtNLM"/>
    </source>
</evidence>
<keyword evidence="10" id="KW-0066">ATP synthesis</keyword>
<dbReference type="Gene3D" id="3.40.50.300">
    <property type="entry name" value="P-loop containing nucleotide triphosphate hydrolases"/>
    <property type="match status" value="1"/>
</dbReference>
<feature type="non-terminal residue" evidence="13">
    <location>
        <position position="162"/>
    </location>
</feature>
<keyword evidence="6" id="KW-0067">ATP-binding</keyword>
<dbReference type="InterPro" id="IPR038376">
    <property type="entry name" value="ATP_synth_asu_C_sf"/>
</dbReference>
<evidence type="ECO:0000259" key="12">
    <source>
        <dbReference type="Pfam" id="PF00306"/>
    </source>
</evidence>
<dbReference type="PANTHER" id="PTHR48082:SF2">
    <property type="entry name" value="ATP SYNTHASE SUBUNIT ALPHA, MITOCHONDRIAL"/>
    <property type="match status" value="1"/>
</dbReference>
<feature type="domain" description="ATPase F1/V1/A1 complex alpha/beta subunit nucleotide-binding" evidence="11">
    <location>
        <begin position="2"/>
        <end position="72"/>
    </location>
</feature>
<dbReference type="Pfam" id="PF00006">
    <property type="entry name" value="ATP-synt_ab"/>
    <property type="match status" value="1"/>
</dbReference>
<dbReference type="Gene3D" id="1.20.150.20">
    <property type="entry name" value="ATP synthase alpha/beta chain, C-terminal domain"/>
    <property type="match status" value="1"/>
</dbReference>
<dbReference type="EMBL" id="BARV01023424">
    <property type="protein sequence ID" value="GAI36594.1"/>
    <property type="molecule type" value="Genomic_DNA"/>
</dbReference>
<evidence type="ECO:0000256" key="2">
    <source>
        <dbReference type="ARBA" id="ARBA00008936"/>
    </source>
</evidence>
<evidence type="ECO:0000256" key="3">
    <source>
        <dbReference type="ARBA" id="ARBA00022448"/>
    </source>
</evidence>
<comment type="caution">
    <text evidence="13">The sequence shown here is derived from an EMBL/GenBank/DDBJ whole genome shotgun (WGS) entry which is preliminary data.</text>
</comment>
<reference evidence="13" key="1">
    <citation type="journal article" date="2014" name="Front. Microbiol.">
        <title>High frequency of phylogenetically diverse reductive dehalogenase-homologous genes in deep subseafloor sedimentary metagenomes.</title>
        <authorList>
            <person name="Kawai M."/>
            <person name="Futagami T."/>
            <person name="Toyoda A."/>
            <person name="Takaki Y."/>
            <person name="Nishi S."/>
            <person name="Hori S."/>
            <person name="Arai W."/>
            <person name="Tsubouchi T."/>
            <person name="Morono Y."/>
            <person name="Uchiyama I."/>
            <person name="Ito T."/>
            <person name="Fujiyama A."/>
            <person name="Inagaki F."/>
            <person name="Takami H."/>
        </authorList>
    </citation>
    <scope>NUCLEOTIDE SEQUENCE</scope>
    <source>
        <strain evidence="13">Expedition CK06-06</strain>
    </source>
</reference>
<dbReference type="GO" id="GO:0045259">
    <property type="term" value="C:proton-transporting ATP synthase complex"/>
    <property type="evidence" value="ECO:0007669"/>
    <property type="project" value="UniProtKB-KW"/>
</dbReference>
<evidence type="ECO:0000259" key="11">
    <source>
        <dbReference type="Pfam" id="PF00006"/>
    </source>
</evidence>
<dbReference type="InterPro" id="IPR020003">
    <property type="entry name" value="ATPase_a/bsu_AS"/>
</dbReference>
<keyword evidence="8" id="KW-0472">Membrane</keyword>
<sequence length="162" mass="17615">MHSRLLERAAKYAPEYGGGSLTALPIIETQAGDVAAYIPTNVISITDGQIYLETDLFNAGIRPALNVGLSVSRVGSAAQTKAMKQVAGRLRLELAQYRELAAFAQFGSSELDAATRAQLDRGQRITEILKQLQYVPMSVEKQVMILYAAINGYIDDVPLDKV</sequence>
<accession>X1Q054</accession>
<keyword evidence="4" id="KW-0547">Nucleotide-binding</keyword>
<comment type="similarity">
    <text evidence="2">Belongs to the ATPase alpha/beta chains family.</text>
</comment>
<dbReference type="InterPro" id="IPR027417">
    <property type="entry name" value="P-loop_NTPase"/>
</dbReference>
<evidence type="ECO:0000256" key="1">
    <source>
        <dbReference type="ARBA" id="ARBA00004370"/>
    </source>
</evidence>
<dbReference type="FunFam" id="1.20.150.20:FF:000001">
    <property type="entry name" value="ATP synthase subunit alpha"/>
    <property type="match status" value="1"/>
</dbReference>
<dbReference type="GO" id="GO:0005524">
    <property type="term" value="F:ATP binding"/>
    <property type="evidence" value="ECO:0007669"/>
    <property type="project" value="UniProtKB-KW"/>
</dbReference>
<evidence type="ECO:0000313" key="13">
    <source>
        <dbReference type="EMBL" id="GAI36594.1"/>
    </source>
</evidence>
<evidence type="ECO:0000256" key="6">
    <source>
        <dbReference type="ARBA" id="ARBA00022840"/>
    </source>
</evidence>
<organism evidence="13">
    <name type="scientific">marine sediment metagenome</name>
    <dbReference type="NCBI Taxonomy" id="412755"/>
    <lineage>
        <taxon>unclassified sequences</taxon>
        <taxon>metagenomes</taxon>
        <taxon>ecological metagenomes</taxon>
    </lineage>
</organism>
<protein>
    <recommendedName>
        <fullName evidence="14">ATP synthase alpha subunit C-terminal domain-containing protein</fullName>
    </recommendedName>
</protein>
<dbReference type="CDD" id="cd18113">
    <property type="entry name" value="ATP-synt_F1_alpha_C"/>
    <property type="match status" value="1"/>
</dbReference>
<proteinExistence type="inferred from homology"/>
<dbReference type="GO" id="GO:0043531">
    <property type="term" value="F:ADP binding"/>
    <property type="evidence" value="ECO:0007669"/>
    <property type="project" value="TreeGrafter"/>
</dbReference>
<evidence type="ECO:0000256" key="9">
    <source>
        <dbReference type="ARBA" id="ARBA00023196"/>
    </source>
</evidence>
<gene>
    <name evidence="13" type="ORF">S06H3_38431</name>
</gene>
<dbReference type="Pfam" id="PF00306">
    <property type="entry name" value="ATP-synt_ab_C"/>
    <property type="match status" value="1"/>
</dbReference>
<evidence type="ECO:0000256" key="7">
    <source>
        <dbReference type="ARBA" id="ARBA00023065"/>
    </source>
</evidence>
<dbReference type="PANTHER" id="PTHR48082">
    <property type="entry name" value="ATP SYNTHASE SUBUNIT ALPHA, MITOCHONDRIAL"/>
    <property type="match status" value="1"/>
</dbReference>
<evidence type="ECO:0000256" key="5">
    <source>
        <dbReference type="ARBA" id="ARBA00022781"/>
    </source>
</evidence>
<comment type="subcellular location">
    <subcellularLocation>
        <location evidence="1">Membrane</location>
    </subcellularLocation>
</comment>
<dbReference type="InterPro" id="IPR000194">
    <property type="entry name" value="ATPase_F1/V1/A1_a/bsu_nucl-bd"/>
</dbReference>
<dbReference type="GO" id="GO:0046933">
    <property type="term" value="F:proton-transporting ATP synthase activity, rotational mechanism"/>
    <property type="evidence" value="ECO:0007669"/>
    <property type="project" value="InterPro"/>
</dbReference>
<dbReference type="PROSITE" id="PS00152">
    <property type="entry name" value="ATPASE_ALPHA_BETA"/>
    <property type="match status" value="1"/>
</dbReference>
<dbReference type="AlphaFoldDB" id="X1Q054"/>
<dbReference type="InterPro" id="IPR000793">
    <property type="entry name" value="ATP_synth_asu_C"/>
</dbReference>
<dbReference type="InterPro" id="IPR005294">
    <property type="entry name" value="ATP_synth_F1_asu"/>
</dbReference>
<name>X1Q054_9ZZZZ</name>
<dbReference type="SUPFAM" id="SSF47917">
    <property type="entry name" value="C-terminal domain of alpha and beta subunits of F1 ATP synthase"/>
    <property type="match status" value="1"/>
</dbReference>
<dbReference type="FunFam" id="3.40.50.300:FF:002432">
    <property type="entry name" value="ATP synthase subunit alpha, mitochondrial"/>
    <property type="match status" value="1"/>
</dbReference>
<keyword evidence="5" id="KW-0375">Hydrogen ion transport</keyword>
<keyword evidence="3" id="KW-0813">Transport</keyword>